<feature type="compositionally biased region" description="Low complexity" evidence="1">
    <location>
        <begin position="316"/>
        <end position="332"/>
    </location>
</feature>
<evidence type="ECO:0000259" key="2">
    <source>
        <dbReference type="Pfam" id="PF12146"/>
    </source>
</evidence>
<keyword evidence="3" id="KW-0378">Hydrolase</keyword>
<evidence type="ECO:0000313" key="4">
    <source>
        <dbReference type="Proteomes" id="UP001390339"/>
    </source>
</evidence>
<gene>
    <name evidence="3" type="ORF">PGQ11_012067</name>
</gene>
<dbReference type="InterPro" id="IPR029058">
    <property type="entry name" value="AB_hydrolase_fold"/>
</dbReference>
<dbReference type="GO" id="GO:0016787">
    <property type="term" value="F:hydrolase activity"/>
    <property type="evidence" value="ECO:0007669"/>
    <property type="project" value="UniProtKB-KW"/>
</dbReference>
<reference evidence="3 4" key="1">
    <citation type="journal article" date="2024" name="IMA Fungus">
        <title>Apiospora arundinis, a panoply of carbohydrate-active enzymes and secondary metabolites.</title>
        <authorList>
            <person name="Sorensen T."/>
            <person name="Petersen C."/>
            <person name="Muurmann A.T."/>
            <person name="Christiansen J.V."/>
            <person name="Brundto M.L."/>
            <person name="Overgaard C.K."/>
            <person name="Boysen A.T."/>
            <person name="Wollenberg R.D."/>
            <person name="Larsen T.O."/>
            <person name="Sorensen J.L."/>
            <person name="Nielsen K.L."/>
            <person name="Sondergaard T.E."/>
        </authorList>
    </citation>
    <scope>NUCLEOTIDE SEQUENCE [LARGE SCALE GENOMIC DNA]</scope>
    <source>
        <strain evidence="3 4">AAU 773</strain>
    </source>
</reference>
<dbReference type="PANTHER" id="PTHR11614">
    <property type="entry name" value="PHOSPHOLIPASE-RELATED"/>
    <property type="match status" value="1"/>
</dbReference>
<dbReference type="Gene3D" id="3.40.50.1820">
    <property type="entry name" value="alpha/beta hydrolase"/>
    <property type="match status" value="1"/>
</dbReference>
<feature type="domain" description="Serine aminopeptidase S33" evidence="2">
    <location>
        <begin position="34"/>
        <end position="283"/>
    </location>
</feature>
<name>A0ABR2I1C5_9PEZI</name>
<dbReference type="SUPFAM" id="SSF53474">
    <property type="entry name" value="alpha/beta-Hydrolases"/>
    <property type="match status" value="1"/>
</dbReference>
<dbReference type="InterPro" id="IPR022742">
    <property type="entry name" value="Hydrolase_4"/>
</dbReference>
<keyword evidence="4" id="KW-1185">Reference proteome</keyword>
<evidence type="ECO:0000256" key="1">
    <source>
        <dbReference type="SAM" id="MobiDB-lite"/>
    </source>
</evidence>
<dbReference type="Pfam" id="PF12146">
    <property type="entry name" value="Hydrolase_4"/>
    <property type="match status" value="1"/>
</dbReference>
<dbReference type="EMBL" id="JAPCWZ010000007">
    <property type="protein sequence ID" value="KAK8856155.1"/>
    <property type="molecule type" value="Genomic_DNA"/>
</dbReference>
<dbReference type="InterPro" id="IPR051044">
    <property type="entry name" value="MAG_DAG_Lipase"/>
</dbReference>
<proteinExistence type="predicted"/>
<sequence length="339" mass="37115">MMVQETEGTFKVADIGKIGEADLYTKTWLPDGPLKAKLIMVHGFSDHIDRYYEFFPTLARAGIAVYGFDQRGWGRSVKKPAQRGLTGPTSTVLADIAAFIRAQLPSTPDVPVFVLGHSMGGGEVATLISDPTYDDLVGKVRGWLLESPFIGFTPVEEPSWLLVFSGRLAGKFLPHMHLTRPIPPEHVVRDPQVQQSIREDNLMHDTGTLEGLASMLDRTEALSSGKTKLSPNVRSLFHMHGDSDLVCSFDKSKAWFDRQKAAGLEDATFKNYEGFYHQLHADPGRETFYKDVVDWILARCPHAEGNGDAVKKDGEAAPVATDAAAPAASAEHGAPESKL</sequence>
<accession>A0ABR2I1C5</accession>
<dbReference type="Proteomes" id="UP001390339">
    <property type="component" value="Unassembled WGS sequence"/>
</dbReference>
<comment type="caution">
    <text evidence="3">The sequence shown here is derived from an EMBL/GenBank/DDBJ whole genome shotgun (WGS) entry which is preliminary data.</text>
</comment>
<protein>
    <submittedName>
        <fullName evidence="3">Alpha/beta hydrolase</fullName>
    </submittedName>
</protein>
<feature type="region of interest" description="Disordered" evidence="1">
    <location>
        <begin position="306"/>
        <end position="339"/>
    </location>
</feature>
<evidence type="ECO:0000313" key="3">
    <source>
        <dbReference type="EMBL" id="KAK8856155.1"/>
    </source>
</evidence>
<organism evidence="3 4">
    <name type="scientific">Apiospora arundinis</name>
    <dbReference type="NCBI Taxonomy" id="335852"/>
    <lineage>
        <taxon>Eukaryota</taxon>
        <taxon>Fungi</taxon>
        <taxon>Dikarya</taxon>
        <taxon>Ascomycota</taxon>
        <taxon>Pezizomycotina</taxon>
        <taxon>Sordariomycetes</taxon>
        <taxon>Xylariomycetidae</taxon>
        <taxon>Amphisphaeriales</taxon>
        <taxon>Apiosporaceae</taxon>
        <taxon>Apiospora</taxon>
    </lineage>
</organism>